<dbReference type="GO" id="GO:0060070">
    <property type="term" value="P:canonical Wnt signaling pathway"/>
    <property type="evidence" value="ECO:0007669"/>
    <property type="project" value="TreeGrafter"/>
</dbReference>
<dbReference type="WBParaSite" id="Pan_g16392.t1">
    <property type="protein sequence ID" value="Pan_g16392.t1"/>
    <property type="gene ID" value="Pan_g16392"/>
</dbReference>
<keyword evidence="2" id="KW-0245">EGF-like domain</keyword>
<keyword evidence="6" id="KW-1015">Disulfide bond</keyword>
<dbReference type="InterPro" id="IPR000742">
    <property type="entry name" value="EGF"/>
</dbReference>
<feature type="compositionally biased region" description="Basic and acidic residues" evidence="10">
    <location>
        <begin position="1772"/>
        <end position="1785"/>
    </location>
</feature>
<dbReference type="Proteomes" id="UP000492821">
    <property type="component" value="Unassembled WGS sequence"/>
</dbReference>
<evidence type="ECO:0000256" key="9">
    <source>
        <dbReference type="PROSITE-ProRule" id="PRU00124"/>
    </source>
</evidence>
<feature type="signal peptide" evidence="12">
    <location>
        <begin position="1"/>
        <end position="23"/>
    </location>
</feature>
<dbReference type="Pfam" id="PF14670">
    <property type="entry name" value="FXa_inhibition"/>
    <property type="match status" value="1"/>
</dbReference>
<keyword evidence="5 11" id="KW-0472">Membrane</keyword>
<dbReference type="InterPro" id="IPR023415">
    <property type="entry name" value="LDLR_class-A_CS"/>
</dbReference>
<dbReference type="SUPFAM" id="SSF57196">
    <property type="entry name" value="EGF/Laminin"/>
    <property type="match status" value="2"/>
</dbReference>
<dbReference type="InterPro" id="IPR011042">
    <property type="entry name" value="6-blade_b-propeller_TolB-like"/>
</dbReference>
<dbReference type="SMART" id="SM00135">
    <property type="entry name" value="LY"/>
    <property type="match status" value="9"/>
</dbReference>
<dbReference type="GO" id="GO:0005886">
    <property type="term" value="C:plasma membrane"/>
    <property type="evidence" value="ECO:0007669"/>
    <property type="project" value="TreeGrafter"/>
</dbReference>
<feature type="compositionally biased region" description="Basic residues" evidence="10">
    <location>
        <begin position="1761"/>
        <end position="1771"/>
    </location>
</feature>
<evidence type="ECO:0000256" key="4">
    <source>
        <dbReference type="ARBA" id="ARBA00022737"/>
    </source>
</evidence>
<evidence type="ECO:0000256" key="3">
    <source>
        <dbReference type="ARBA" id="ARBA00022583"/>
    </source>
</evidence>
<organism evidence="14 15">
    <name type="scientific">Panagrellus redivivus</name>
    <name type="common">Microworm</name>
    <dbReference type="NCBI Taxonomy" id="6233"/>
    <lineage>
        <taxon>Eukaryota</taxon>
        <taxon>Metazoa</taxon>
        <taxon>Ecdysozoa</taxon>
        <taxon>Nematoda</taxon>
        <taxon>Chromadorea</taxon>
        <taxon>Rhabditida</taxon>
        <taxon>Tylenchina</taxon>
        <taxon>Panagrolaimomorpha</taxon>
        <taxon>Panagrolaimoidea</taxon>
        <taxon>Panagrolaimidae</taxon>
        <taxon>Panagrellus</taxon>
    </lineage>
</organism>
<dbReference type="InterPro" id="IPR002172">
    <property type="entry name" value="LDrepeatLR_classA_rpt"/>
</dbReference>
<feature type="chain" id="PRO_5028897524" evidence="12">
    <location>
        <begin position="24"/>
        <end position="1866"/>
    </location>
</feature>
<dbReference type="PANTHER" id="PTHR46513:SF13">
    <property type="entry name" value="EGF-LIKE DOMAIN-CONTAINING PROTEIN"/>
    <property type="match status" value="1"/>
</dbReference>
<keyword evidence="4" id="KW-0677">Repeat</keyword>
<feature type="transmembrane region" description="Helical" evidence="11">
    <location>
        <begin position="1560"/>
        <end position="1584"/>
    </location>
</feature>
<evidence type="ECO:0000256" key="5">
    <source>
        <dbReference type="ARBA" id="ARBA00023136"/>
    </source>
</evidence>
<evidence type="ECO:0000256" key="10">
    <source>
        <dbReference type="SAM" id="MobiDB-lite"/>
    </source>
</evidence>
<keyword evidence="11" id="KW-1133">Transmembrane helix</keyword>
<evidence type="ECO:0000256" key="11">
    <source>
        <dbReference type="SAM" id="Phobius"/>
    </source>
</evidence>
<feature type="domain" description="EGF-like" evidence="13">
    <location>
        <begin position="314"/>
        <end position="353"/>
    </location>
</feature>
<evidence type="ECO:0000256" key="1">
    <source>
        <dbReference type="ARBA" id="ARBA00004167"/>
    </source>
</evidence>
<keyword evidence="12" id="KW-0732">Signal</keyword>
<dbReference type="PROSITE" id="PS01209">
    <property type="entry name" value="LDLRA_1"/>
    <property type="match status" value="2"/>
</dbReference>
<name>A0A7E4ZTJ0_PANRE</name>
<evidence type="ECO:0000313" key="14">
    <source>
        <dbReference type="Proteomes" id="UP000492821"/>
    </source>
</evidence>
<comment type="caution">
    <text evidence="9">Lacks conserved residue(s) required for the propagation of feature annotation.</text>
</comment>
<comment type="subcellular location">
    <subcellularLocation>
        <location evidence="1">Membrane</location>
        <topology evidence="1">Single-pass membrane protein</topology>
    </subcellularLocation>
</comment>
<dbReference type="SUPFAM" id="SSF57424">
    <property type="entry name" value="LDL receptor-like module"/>
    <property type="match status" value="2"/>
</dbReference>
<feature type="compositionally biased region" description="Basic and acidic residues" evidence="10">
    <location>
        <begin position="1818"/>
        <end position="1829"/>
    </location>
</feature>
<dbReference type="SMART" id="SM00192">
    <property type="entry name" value="LDLa"/>
    <property type="match status" value="3"/>
</dbReference>
<keyword evidence="7" id="KW-0675">Receptor</keyword>
<accession>A0A7E4ZTJ0</accession>
<dbReference type="InterPro" id="IPR000033">
    <property type="entry name" value="LDLR_classB_rpt"/>
</dbReference>
<evidence type="ECO:0000259" key="13">
    <source>
        <dbReference type="SMART" id="SM00181"/>
    </source>
</evidence>
<evidence type="ECO:0000256" key="8">
    <source>
        <dbReference type="ARBA" id="ARBA00023180"/>
    </source>
</evidence>
<dbReference type="GO" id="GO:0006897">
    <property type="term" value="P:endocytosis"/>
    <property type="evidence" value="ECO:0007669"/>
    <property type="project" value="UniProtKB-KW"/>
</dbReference>
<reference evidence="14" key="1">
    <citation type="journal article" date="2013" name="Genetics">
        <title>The draft genome and transcriptome of Panagrellus redivivus are shaped by the harsh demands of a free-living lifestyle.</title>
        <authorList>
            <person name="Srinivasan J."/>
            <person name="Dillman A.R."/>
            <person name="Macchietto M.G."/>
            <person name="Heikkinen L."/>
            <person name="Lakso M."/>
            <person name="Fracchia K.M."/>
            <person name="Antoshechkin I."/>
            <person name="Mortazavi A."/>
            <person name="Wong G."/>
            <person name="Sternberg P.W."/>
        </authorList>
    </citation>
    <scope>NUCLEOTIDE SEQUENCE [LARGE SCALE GENOMIC DNA]</scope>
    <source>
        <strain evidence="14">MT8872</strain>
    </source>
</reference>
<proteinExistence type="predicted"/>
<dbReference type="Pfam" id="PF00057">
    <property type="entry name" value="Ldl_recept_a"/>
    <property type="match status" value="1"/>
</dbReference>
<keyword evidence="11" id="KW-0812">Transmembrane</keyword>
<dbReference type="CDD" id="cd00112">
    <property type="entry name" value="LDLa"/>
    <property type="match status" value="3"/>
</dbReference>
<dbReference type="PANTHER" id="PTHR46513">
    <property type="entry name" value="VITELLOGENIN RECEPTOR-LIKE PROTEIN-RELATED-RELATED"/>
    <property type="match status" value="1"/>
</dbReference>
<dbReference type="Gene3D" id="2.120.10.30">
    <property type="entry name" value="TolB, C-terminal domain"/>
    <property type="match status" value="4"/>
</dbReference>
<dbReference type="InterPro" id="IPR050778">
    <property type="entry name" value="Cueball_EGF_LRP_Nidogen"/>
</dbReference>
<feature type="region of interest" description="Disordered" evidence="10">
    <location>
        <begin position="1755"/>
        <end position="1866"/>
    </location>
</feature>
<dbReference type="InterPro" id="IPR036055">
    <property type="entry name" value="LDL_receptor-like_sf"/>
</dbReference>
<evidence type="ECO:0000313" key="15">
    <source>
        <dbReference type="WBParaSite" id="Pan_g16392.t1"/>
    </source>
</evidence>
<keyword evidence="14" id="KW-1185">Reference proteome</keyword>
<dbReference type="Gene3D" id="4.10.400.10">
    <property type="entry name" value="Low-density Lipoprotein Receptor"/>
    <property type="match status" value="2"/>
</dbReference>
<evidence type="ECO:0000256" key="6">
    <source>
        <dbReference type="ARBA" id="ARBA00023157"/>
    </source>
</evidence>
<dbReference type="Gene3D" id="2.10.25.10">
    <property type="entry name" value="Laminin"/>
    <property type="match status" value="1"/>
</dbReference>
<feature type="domain" description="EGF-like" evidence="13">
    <location>
        <begin position="657"/>
        <end position="695"/>
    </location>
</feature>
<dbReference type="GO" id="GO:0042813">
    <property type="term" value="F:Wnt receptor activity"/>
    <property type="evidence" value="ECO:0007669"/>
    <property type="project" value="TreeGrafter"/>
</dbReference>
<reference evidence="15" key="2">
    <citation type="submission" date="2020-10" db="UniProtKB">
        <authorList>
            <consortium name="WormBaseParasite"/>
        </authorList>
    </citation>
    <scope>IDENTIFICATION</scope>
</reference>
<dbReference type="GO" id="GO:0017147">
    <property type="term" value="F:Wnt-protein binding"/>
    <property type="evidence" value="ECO:0007669"/>
    <property type="project" value="TreeGrafter"/>
</dbReference>
<dbReference type="PROSITE" id="PS50068">
    <property type="entry name" value="LDLRA_2"/>
    <property type="match status" value="2"/>
</dbReference>
<dbReference type="Gene3D" id="2.40.128.620">
    <property type="match status" value="1"/>
</dbReference>
<feature type="domain" description="EGF-like" evidence="13">
    <location>
        <begin position="1334"/>
        <end position="1378"/>
    </location>
</feature>
<evidence type="ECO:0000256" key="12">
    <source>
        <dbReference type="SAM" id="SignalP"/>
    </source>
</evidence>
<dbReference type="SMART" id="SM00181">
    <property type="entry name" value="EGF"/>
    <property type="match status" value="3"/>
</dbReference>
<dbReference type="PRINTS" id="PR00261">
    <property type="entry name" value="LDLRECEPTOR"/>
</dbReference>
<keyword evidence="3" id="KW-0254">Endocytosis</keyword>
<evidence type="ECO:0000256" key="7">
    <source>
        <dbReference type="ARBA" id="ARBA00023170"/>
    </source>
</evidence>
<dbReference type="SUPFAM" id="SSF63825">
    <property type="entry name" value="YWTD domain"/>
    <property type="match status" value="4"/>
</dbReference>
<evidence type="ECO:0000256" key="2">
    <source>
        <dbReference type="ARBA" id="ARBA00022536"/>
    </source>
</evidence>
<sequence>MAKFRSLLALLAAILLVSRSAASDRLDCIGRAPQALVRFQINPTSANATIPKTLVSGLSERSSTHFAVSVNESVVLFVDGADDRLRVADISDEKTALIDAAHIRRQAGIEDEGVSSVAVDWAASKAYLTVDRTGTHKQGRIEACELDPDSKLGCAILLTTDHGMHSLVVDPTEGYMYWLNKAQHRVESAWMDGQFLEKYTFQEPDDPDITTAALTLDSTSRMLYYLRIWKTKCEIIGCTLHNRASCTVLATSSDISQLAAFKGRVFWTNHHNEVRFCTASNCRETTTAVRGLRNIEALTIIDPEAQPQRTTPNPCVVENGGCSHFCLLIPGEPWRSCACPRGVRLLDDGLNCDPAGVRKALLIAAKTGLYMASLDTNDFAMRSVLVDVGVTDVAYDPLSEQVFVLNSVNATVTSVDINNGSTSLVTRNLSHSTIYVALDAIGRNLFFLDPILGRLQVERIGAPPTRRTVLMMAGTRPCCLQVDSRTGYLYFGTFHGDHARVERTWLDGSHRQVLLSLPKVAQLSSLHIDPEEDRLYWVEKESSRVGHARLSTGGDASIIANSFEQRHGVTAMDGKLFLSSSDSRLITTVAMKDDVKLESPEGTTSNGAPYETYDTGIYHLLALKAVVLKPMLQHILASRPKSGVTASPKSRNRRGDNCYPRNGGCQHICVNLPFEQYKCLCSPNYELQADEISCHQPDAYLILAQSNVSNDFTRLSLNSGVRAYETLAVTGVDAFPTAMAFDPVRSELVFAVPLPEGGTALKRTNLDHGSTKTLFIDTALSQVRAIAIDVVTGVVFFVNGLMRRIEAVSYDGTLRRTIVWTSPDVDPYGLAVHPFKRIMYFVDANGNNVMTASMTGSQATVVHHFDDFMGSDPTATALALDVDKNVLYYSIVAKNVRSGVLNGAIAYQEQDLHRLIVTSENVLPRAMAFYNGKLYFANEATGSIDIVVDDDSRHLHLGVPLVKHFVIAHRDRRAYRNPCEQQPAMERGLCVFSESFNATWLCEDQFDFDPVSRTCLPPTRFLLVAGKDRIIRYRLRPRTAQPLEIDPFTVLPIAHVGTPVTIEFDSLSKRRMIYWIDAHDRDGGRIKRASDSASGKGTHFIELARESNCSQIFDIALDEVGRQLFVSCAPKDAGDIAFVHVWHVRDNDDLRYAGKVVAGDQKAGATNSFPAPKQIAVFGRLNALFYADCSRMLEDPVIVRCEIDGRKCTVVVSRGIDCASLQLVADLATPRLLYTTVDGIWSRDVYVDGDLRQLVQPSPQIQYFGLAPLGDHSTLVIASNETRQQDDFLRLRYDGAMQDLSALPPAQWARAAGSLIRRSTAVRAVVEPARAEFSCLHADCSHLCRVPYDTGSLDGHRRHKCHCPLDFTFFPSSTSKCLENLACESWQFRCANGKQCIHMAKRCDSVPDCEDRSDEHPDVCPLRRTALDVPRGSSVFSQMPAATGLWFCDTGKTTAIDLHLVCDGRAHCDDDSDEKHCRCRSPDLEFDCTAWHSYTDSGLPGTTGHDCVPRRLLCDGIAQCRNGADELPRLCAELRPGGAGNGDLLSIDQWFDFSVKPPGYVVLGLAMLAALVLAVLVCCCCWCFQRQRRRSVAKTTQNATLLSGQQTMITNTASPLTHVVHQYPTTHQVEVNLCTYPVSAGGSDYGYIPAMPGSAATIRYGQPINLQPMGYNSLPYRPQHHVTPQHPSSYHDPHRRHDLQSQPHLVMLQTRDGSSQATSSIVLPHPTMSGPSGGDFYAPPPSAASMSTYGVVKPAGMRQPQHVRRSGRRPTNRRDPGNRMPEIRAHGGPPTYSEIGSAVECSTPIPSRPPPRTKTRRHEIEREQKERLLRQRCPSSADSSLDADDSDSSSQNYSGAVPPANSAHGS</sequence>
<keyword evidence="8" id="KW-0325">Glycoprotein</keyword>
<feature type="compositionally biased region" description="Low complexity" evidence="10">
    <location>
        <begin position="1831"/>
        <end position="1840"/>
    </location>
</feature>
<protein>
    <submittedName>
        <fullName evidence="15">EGF-like domain-containing protein</fullName>
    </submittedName>
</protein>